<dbReference type="CDD" id="cd15541">
    <property type="entry name" value="PHD_TIF1_like"/>
    <property type="match status" value="1"/>
</dbReference>
<evidence type="ECO:0008006" key="15">
    <source>
        <dbReference type="Google" id="ProtNLM"/>
    </source>
</evidence>
<feature type="compositionally biased region" description="Basic and acidic residues" evidence="8">
    <location>
        <begin position="108"/>
        <end position="124"/>
    </location>
</feature>
<keyword evidence="2" id="KW-0479">Metal-binding</keyword>
<feature type="compositionally biased region" description="Basic and acidic residues" evidence="8">
    <location>
        <begin position="288"/>
        <end position="299"/>
    </location>
</feature>
<accession>A0AAY4ATG0</accession>
<dbReference type="PANTHER" id="PTHR46386">
    <property type="entry name" value="NUCLEAR BODY PROTEIN SP140"/>
    <property type="match status" value="1"/>
</dbReference>
<dbReference type="PROSITE" id="PS50016">
    <property type="entry name" value="ZF_PHD_2"/>
    <property type="match status" value="1"/>
</dbReference>
<feature type="compositionally biased region" description="Polar residues" evidence="8">
    <location>
        <begin position="138"/>
        <end position="148"/>
    </location>
</feature>
<dbReference type="InterPro" id="IPR001487">
    <property type="entry name" value="Bromodomain"/>
</dbReference>
<protein>
    <recommendedName>
        <fullName evidence="15">Nuclear body protein SP140-like protein</fullName>
    </recommendedName>
</protein>
<feature type="region of interest" description="Disordered" evidence="8">
    <location>
        <begin position="260"/>
        <end position="320"/>
    </location>
</feature>
<evidence type="ECO:0000313" key="13">
    <source>
        <dbReference type="Ensembl" id="ENSDCDP00010010651.1"/>
    </source>
</evidence>
<dbReference type="GO" id="GO:0000981">
    <property type="term" value="F:DNA-binding transcription factor activity, RNA polymerase II-specific"/>
    <property type="evidence" value="ECO:0007669"/>
    <property type="project" value="TreeGrafter"/>
</dbReference>
<evidence type="ECO:0000256" key="6">
    <source>
        <dbReference type="PROSITE-ProRule" id="PRU00035"/>
    </source>
</evidence>
<dbReference type="PROSITE" id="PS51414">
    <property type="entry name" value="HSR"/>
    <property type="match status" value="1"/>
</dbReference>
<keyword evidence="4" id="KW-0862">Zinc</keyword>
<dbReference type="InterPro" id="IPR010919">
    <property type="entry name" value="SAND-like_dom_sf"/>
</dbReference>
<dbReference type="Gene3D" id="1.20.920.10">
    <property type="entry name" value="Bromodomain-like"/>
    <property type="match status" value="1"/>
</dbReference>
<gene>
    <name evidence="13" type="primary">sp100.1</name>
</gene>
<dbReference type="Pfam" id="PF01342">
    <property type="entry name" value="SAND"/>
    <property type="match status" value="2"/>
</dbReference>
<dbReference type="AlphaFoldDB" id="A0AAY4ATG0"/>
<dbReference type="SMART" id="SM00249">
    <property type="entry name" value="PHD"/>
    <property type="match status" value="1"/>
</dbReference>
<keyword evidence="5 6" id="KW-0103">Bromodomain</keyword>
<dbReference type="PROSITE" id="PS50014">
    <property type="entry name" value="BROMODOMAIN_2"/>
    <property type="match status" value="1"/>
</dbReference>
<dbReference type="GO" id="GO:0008270">
    <property type="term" value="F:zinc ion binding"/>
    <property type="evidence" value="ECO:0007669"/>
    <property type="project" value="UniProtKB-KW"/>
</dbReference>
<evidence type="ECO:0000256" key="8">
    <source>
        <dbReference type="SAM" id="MobiDB-lite"/>
    </source>
</evidence>
<dbReference type="InterPro" id="IPR000770">
    <property type="entry name" value="SAND_dom"/>
</dbReference>
<dbReference type="Ensembl" id="ENSDCDT00010011158.1">
    <property type="protein sequence ID" value="ENSDCDP00010010651.1"/>
    <property type="gene ID" value="ENSDCDG00010004710.1"/>
</dbReference>
<dbReference type="Gene3D" id="3.10.390.10">
    <property type="entry name" value="SAND domain-like"/>
    <property type="match status" value="2"/>
</dbReference>
<dbReference type="GeneTree" id="ENSGT00940000166738"/>
<dbReference type="InterPro" id="IPR043563">
    <property type="entry name" value="Sp110/Sp140/Sp140L-like"/>
</dbReference>
<dbReference type="Pfam" id="PF03172">
    <property type="entry name" value="HSR"/>
    <property type="match status" value="1"/>
</dbReference>
<dbReference type="GO" id="GO:0003677">
    <property type="term" value="F:DNA binding"/>
    <property type="evidence" value="ECO:0007669"/>
    <property type="project" value="InterPro"/>
</dbReference>
<dbReference type="PRINTS" id="PR00503">
    <property type="entry name" value="BROMODOMAIN"/>
</dbReference>
<evidence type="ECO:0000313" key="14">
    <source>
        <dbReference type="Proteomes" id="UP000694580"/>
    </source>
</evidence>
<evidence type="ECO:0000256" key="4">
    <source>
        <dbReference type="ARBA" id="ARBA00022833"/>
    </source>
</evidence>
<dbReference type="SUPFAM" id="SSF63763">
    <property type="entry name" value="SAND domain-like"/>
    <property type="match status" value="2"/>
</dbReference>
<keyword evidence="14" id="KW-1185">Reference proteome</keyword>
<dbReference type="PANTHER" id="PTHR46386:SF1">
    <property type="entry name" value="NUCLEAR BODY PROTEIN SP140-LIKE PROTEIN"/>
    <property type="match status" value="1"/>
</dbReference>
<evidence type="ECO:0000256" key="5">
    <source>
        <dbReference type="ARBA" id="ARBA00023117"/>
    </source>
</evidence>
<reference evidence="13" key="2">
    <citation type="submission" date="2025-08" db="UniProtKB">
        <authorList>
            <consortium name="Ensembl"/>
        </authorList>
    </citation>
    <scope>IDENTIFICATION</scope>
</reference>
<feature type="domain" description="HSR" evidence="12">
    <location>
        <begin position="1"/>
        <end position="108"/>
    </location>
</feature>
<feature type="region of interest" description="Disordered" evidence="8">
    <location>
        <begin position="108"/>
        <end position="157"/>
    </location>
</feature>
<reference evidence="13" key="3">
    <citation type="submission" date="2025-09" db="UniProtKB">
        <authorList>
            <consortium name="Ensembl"/>
        </authorList>
    </citation>
    <scope>IDENTIFICATION</scope>
</reference>
<evidence type="ECO:0000259" key="9">
    <source>
        <dbReference type="PROSITE" id="PS50014"/>
    </source>
</evidence>
<evidence type="ECO:0000259" key="12">
    <source>
        <dbReference type="PROSITE" id="PS51414"/>
    </source>
</evidence>
<feature type="domain" description="Bromo" evidence="9">
    <location>
        <begin position="529"/>
        <end position="579"/>
    </location>
</feature>
<keyword evidence="3 7" id="KW-0863">Zinc-finger</keyword>
<dbReference type="Pfam" id="PF00439">
    <property type="entry name" value="Bromodomain"/>
    <property type="match status" value="1"/>
</dbReference>
<dbReference type="InterPro" id="IPR013083">
    <property type="entry name" value="Znf_RING/FYVE/PHD"/>
</dbReference>
<evidence type="ECO:0000256" key="7">
    <source>
        <dbReference type="PROSITE-ProRule" id="PRU00146"/>
    </source>
</evidence>
<organism evidence="13 14">
    <name type="scientific">Denticeps clupeoides</name>
    <name type="common">denticle herring</name>
    <dbReference type="NCBI Taxonomy" id="299321"/>
    <lineage>
        <taxon>Eukaryota</taxon>
        <taxon>Metazoa</taxon>
        <taxon>Chordata</taxon>
        <taxon>Craniata</taxon>
        <taxon>Vertebrata</taxon>
        <taxon>Euteleostomi</taxon>
        <taxon>Actinopterygii</taxon>
        <taxon>Neopterygii</taxon>
        <taxon>Teleostei</taxon>
        <taxon>Clupei</taxon>
        <taxon>Clupeiformes</taxon>
        <taxon>Denticipitoidei</taxon>
        <taxon>Denticipitidae</taxon>
        <taxon>Denticeps</taxon>
    </lineage>
</organism>
<dbReference type="SMART" id="SM00297">
    <property type="entry name" value="BROMO"/>
    <property type="match status" value="1"/>
</dbReference>
<dbReference type="GO" id="GO:0005634">
    <property type="term" value="C:nucleus"/>
    <property type="evidence" value="ECO:0007669"/>
    <property type="project" value="InterPro"/>
</dbReference>
<feature type="domain" description="SAND" evidence="11">
    <location>
        <begin position="321"/>
        <end position="404"/>
    </location>
</feature>
<feature type="domain" description="PHD-type" evidence="10">
    <location>
        <begin position="428"/>
        <end position="474"/>
    </location>
</feature>
<feature type="compositionally biased region" description="Acidic residues" evidence="8">
    <location>
        <begin position="125"/>
        <end position="136"/>
    </location>
</feature>
<dbReference type="InterPro" id="IPR019787">
    <property type="entry name" value="Znf_PHD-finger"/>
</dbReference>
<reference evidence="13 14" key="1">
    <citation type="submission" date="2020-06" db="EMBL/GenBank/DDBJ databases">
        <authorList>
            <consortium name="Wellcome Sanger Institute Data Sharing"/>
        </authorList>
    </citation>
    <scope>NUCLEOTIDE SEQUENCE [LARGE SCALE GENOMIC DNA]</scope>
</reference>
<evidence type="ECO:0000256" key="2">
    <source>
        <dbReference type="ARBA" id="ARBA00022723"/>
    </source>
</evidence>
<dbReference type="PROSITE" id="PS50864">
    <property type="entry name" value="SAND"/>
    <property type="match status" value="2"/>
</dbReference>
<dbReference type="InterPro" id="IPR001965">
    <property type="entry name" value="Znf_PHD"/>
</dbReference>
<proteinExistence type="predicted"/>
<dbReference type="Proteomes" id="UP000694580">
    <property type="component" value="Chromosome 7"/>
</dbReference>
<feature type="compositionally biased region" description="Acidic residues" evidence="8">
    <location>
        <begin position="268"/>
        <end position="287"/>
    </location>
</feature>
<name>A0AAY4ATG0_9TELE</name>
<evidence type="ECO:0000256" key="1">
    <source>
        <dbReference type="ARBA" id="ARBA00022553"/>
    </source>
</evidence>
<dbReference type="SUPFAM" id="SSF57903">
    <property type="entry name" value="FYVE/PHD zinc finger"/>
    <property type="match status" value="1"/>
</dbReference>
<evidence type="ECO:0000259" key="11">
    <source>
        <dbReference type="PROSITE" id="PS50864"/>
    </source>
</evidence>
<dbReference type="InterPro" id="IPR004865">
    <property type="entry name" value="HSR_dom"/>
</dbReference>
<dbReference type="SMART" id="SM00258">
    <property type="entry name" value="SAND"/>
    <property type="match status" value="2"/>
</dbReference>
<keyword evidence="1" id="KW-0597">Phosphoprotein</keyword>
<evidence type="ECO:0000256" key="3">
    <source>
        <dbReference type="ARBA" id="ARBA00022771"/>
    </source>
</evidence>
<feature type="domain" description="SAND" evidence="11">
    <location>
        <begin position="168"/>
        <end position="246"/>
    </location>
</feature>
<dbReference type="Gene3D" id="3.30.40.10">
    <property type="entry name" value="Zinc/RING finger domain, C3HC4 (zinc finger)"/>
    <property type="match status" value="1"/>
</dbReference>
<dbReference type="Pfam" id="PF00628">
    <property type="entry name" value="PHD"/>
    <property type="match status" value="1"/>
</dbReference>
<dbReference type="SUPFAM" id="SSF47370">
    <property type="entry name" value="Bromodomain"/>
    <property type="match status" value="1"/>
</dbReference>
<sequence>MDPMDAIEDEKLLAFFRRKKTEMSCMGKPLIFLSQLRDHDLVSERVYKNVIRLRAKNRKVKGVYDILDSLEAKPECMKTFWKCVFMDHILQEYPALRVIRNSLMDVKEDVQPEGKTKPKKRETIENIEENEEEDEQPGPSSQATTPQRQRAKKPAQFSPLLKGQQRDIWNWPLYKSQLPVNCGGKEGTLHREKLSKGEKCIFFQGRWFSPPEFQQFGGKKSNKNWKISIRCKNKTLQALIKEGHLKAPCLKGRLRSGQTRRALFPSSESDDSQTDESDDDSGDEEEEVIRGEEEEVIRGEEEDQCTGEGQTDAERPGTSIDEDVDLSIFEGEHLIVQCGSIRGSCHKVRFASGSKGKCIRTEKCWLTPTEFVQQETNITDANWRKDIICNSWPLSFLIAKKVLRVHSVLCECRLCSSNEQDQLEQRNDDWCFICGEYGDLVCCDKCPRSFHRPCHIPPPPRSGDKWLCTLCVWENCQAWRYDDQITEQQALDRPITTYMTECQALLMKLLSEDKQRIFTSDPSTTVECYTECIKKPMWLERVKLNLQSGDYKFVREFVSDVRLIFDNCATFNKNNEFGSSDEFGAQLRKMFEEEFCHTFKTQSSSP</sequence>
<evidence type="ECO:0000259" key="10">
    <source>
        <dbReference type="PROSITE" id="PS50016"/>
    </source>
</evidence>
<dbReference type="InterPro" id="IPR036427">
    <property type="entry name" value="Bromodomain-like_sf"/>
</dbReference>
<dbReference type="InterPro" id="IPR011011">
    <property type="entry name" value="Znf_FYVE_PHD"/>
</dbReference>